<dbReference type="EMBL" id="KN822990">
    <property type="protein sequence ID" value="KIO28842.1"/>
    <property type="molecule type" value="Genomic_DNA"/>
</dbReference>
<organism evidence="1 2">
    <name type="scientific">Tulasnella calospora MUT 4182</name>
    <dbReference type="NCBI Taxonomy" id="1051891"/>
    <lineage>
        <taxon>Eukaryota</taxon>
        <taxon>Fungi</taxon>
        <taxon>Dikarya</taxon>
        <taxon>Basidiomycota</taxon>
        <taxon>Agaricomycotina</taxon>
        <taxon>Agaricomycetes</taxon>
        <taxon>Cantharellales</taxon>
        <taxon>Tulasnellaceae</taxon>
        <taxon>Tulasnella</taxon>
    </lineage>
</organism>
<keyword evidence="2" id="KW-1185">Reference proteome</keyword>
<accession>A0A0C3M5C5</accession>
<name>A0A0C3M5C5_9AGAM</name>
<dbReference type="AlphaFoldDB" id="A0A0C3M5C5"/>
<protein>
    <submittedName>
        <fullName evidence="1">Uncharacterized protein</fullName>
    </submittedName>
</protein>
<sequence>MGRLGPYRLSPPTCLPPGVTLCRLLRLTAALGAILKSVDAANFQLIDGKNSKDAWDMLFATHNKQNSSWQFQLFQELACTSQNANKSLTAYHQRIELAADRLYASFTSGMTAKDVVDSMAAYFSLLGLETDEFNDILNSHITLSGTVTRSAIATA</sequence>
<gene>
    <name evidence="1" type="ORF">M407DRAFT_22094</name>
</gene>
<reference evidence="1 2" key="1">
    <citation type="submission" date="2014-04" db="EMBL/GenBank/DDBJ databases">
        <authorList>
            <consortium name="DOE Joint Genome Institute"/>
            <person name="Kuo A."/>
            <person name="Girlanda M."/>
            <person name="Perotto S."/>
            <person name="Kohler A."/>
            <person name="Nagy L.G."/>
            <person name="Floudas D."/>
            <person name="Copeland A."/>
            <person name="Barry K.W."/>
            <person name="Cichocki N."/>
            <person name="Veneault-Fourrey C."/>
            <person name="LaButti K."/>
            <person name="Lindquist E.A."/>
            <person name="Lipzen A."/>
            <person name="Lundell T."/>
            <person name="Morin E."/>
            <person name="Murat C."/>
            <person name="Sun H."/>
            <person name="Tunlid A."/>
            <person name="Henrissat B."/>
            <person name="Grigoriev I.V."/>
            <person name="Hibbett D.S."/>
            <person name="Martin F."/>
            <person name="Nordberg H.P."/>
            <person name="Cantor M.N."/>
            <person name="Hua S.X."/>
        </authorList>
    </citation>
    <scope>NUCLEOTIDE SEQUENCE [LARGE SCALE GENOMIC DNA]</scope>
    <source>
        <strain evidence="1 2">MUT 4182</strain>
    </source>
</reference>
<proteinExistence type="predicted"/>
<dbReference type="HOGENOM" id="CLU_1696806_0_0_1"/>
<evidence type="ECO:0000313" key="1">
    <source>
        <dbReference type="EMBL" id="KIO28842.1"/>
    </source>
</evidence>
<dbReference type="Proteomes" id="UP000054248">
    <property type="component" value="Unassembled WGS sequence"/>
</dbReference>
<reference evidence="2" key="2">
    <citation type="submission" date="2015-01" db="EMBL/GenBank/DDBJ databases">
        <title>Evolutionary Origins and Diversification of the Mycorrhizal Mutualists.</title>
        <authorList>
            <consortium name="DOE Joint Genome Institute"/>
            <consortium name="Mycorrhizal Genomics Consortium"/>
            <person name="Kohler A."/>
            <person name="Kuo A."/>
            <person name="Nagy L.G."/>
            <person name="Floudas D."/>
            <person name="Copeland A."/>
            <person name="Barry K.W."/>
            <person name="Cichocki N."/>
            <person name="Veneault-Fourrey C."/>
            <person name="LaButti K."/>
            <person name="Lindquist E.A."/>
            <person name="Lipzen A."/>
            <person name="Lundell T."/>
            <person name="Morin E."/>
            <person name="Murat C."/>
            <person name="Riley R."/>
            <person name="Ohm R."/>
            <person name="Sun H."/>
            <person name="Tunlid A."/>
            <person name="Henrissat B."/>
            <person name="Grigoriev I.V."/>
            <person name="Hibbett D.S."/>
            <person name="Martin F."/>
        </authorList>
    </citation>
    <scope>NUCLEOTIDE SEQUENCE [LARGE SCALE GENOMIC DNA]</scope>
    <source>
        <strain evidence="2">MUT 4182</strain>
    </source>
</reference>
<dbReference type="OrthoDB" id="3303272at2759"/>
<evidence type="ECO:0000313" key="2">
    <source>
        <dbReference type="Proteomes" id="UP000054248"/>
    </source>
</evidence>